<accession>A0A101UPU1</accession>
<dbReference type="EMBL" id="LMXB01000138">
    <property type="protein sequence ID" value="KUO14613.1"/>
    <property type="molecule type" value="Genomic_DNA"/>
</dbReference>
<evidence type="ECO:0000313" key="2">
    <source>
        <dbReference type="Proteomes" id="UP000053260"/>
    </source>
</evidence>
<gene>
    <name evidence="1" type="ORF">AQJ91_45830</name>
</gene>
<dbReference type="AlphaFoldDB" id="A0A101UPU1"/>
<reference evidence="1 2" key="1">
    <citation type="submission" date="2015-10" db="EMBL/GenBank/DDBJ databases">
        <title>Draft genome sequence of Streptomyces sp. RV15, isolated from a marine sponge.</title>
        <authorList>
            <person name="Ruckert C."/>
            <person name="Abdelmohsen U.R."/>
            <person name="Winkler A."/>
            <person name="Hentschel U."/>
            <person name="Kalinowski J."/>
            <person name="Kampfer P."/>
            <person name="Glaeser S."/>
        </authorList>
    </citation>
    <scope>NUCLEOTIDE SEQUENCE [LARGE SCALE GENOMIC DNA]</scope>
    <source>
        <strain evidence="1 2">RV15</strain>
    </source>
</reference>
<keyword evidence="2" id="KW-1185">Reference proteome</keyword>
<organism evidence="1 2">
    <name type="scientific">Streptomyces dysideae</name>
    <dbReference type="NCBI Taxonomy" id="909626"/>
    <lineage>
        <taxon>Bacteria</taxon>
        <taxon>Bacillati</taxon>
        <taxon>Actinomycetota</taxon>
        <taxon>Actinomycetes</taxon>
        <taxon>Kitasatosporales</taxon>
        <taxon>Streptomycetaceae</taxon>
        <taxon>Streptomyces</taxon>
    </lineage>
</organism>
<comment type="caution">
    <text evidence="1">The sequence shown here is derived from an EMBL/GenBank/DDBJ whole genome shotgun (WGS) entry which is preliminary data.</text>
</comment>
<sequence>MAAASVLAGPRARASWLLAERPASGVVLPHAAVSEPRAVAVVWLVAARQQAAVPEVEPVWAAWVAREPVRLAEAVQALAVVEPSRSPVAVWSARPRGSLARVPAVVRACTVAAAERNAAP</sequence>
<protein>
    <submittedName>
        <fullName evidence="1">Uncharacterized protein</fullName>
    </submittedName>
</protein>
<proteinExistence type="predicted"/>
<evidence type="ECO:0000313" key="1">
    <source>
        <dbReference type="EMBL" id="KUO14613.1"/>
    </source>
</evidence>
<name>A0A101UPU1_9ACTN</name>
<dbReference type="Proteomes" id="UP000053260">
    <property type="component" value="Unassembled WGS sequence"/>
</dbReference>